<dbReference type="InParanoid" id="A0A0C3FG34"/>
<dbReference type="HOGENOM" id="CLU_1768801_0_0_1"/>
<proteinExistence type="predicted"/>
<reference evidence="1 2" key="1">
    <citation type="submission" date="2014-04" db="EMBL/GenBank/DDBJ databases">
        <authorList>
            <consortium name="DOE Joint Genome Institute"/>
            <person name="Kuo A."/>
            <person name="Tarkka M."/>
            <person name="Buscot F."/>
            <person name="Kohler A."/>
            <person name="Nagy L.G."/>
            <person name="Floudas D."/>
            <person name="Copeland A."/>
            <person name="Barry K.W."/>
            <person name="Cichocki N."/>
            <person name="Veneault-Fourrey C."/>
            <person name="LaButti K."/>
            <person name="Lindquist E.A."/>
            <person name="Lipzen A."/>
            <person name="Lundell T."/>
            <person name="Morin E."/>
            <person name="Murat C."/>
            <person name="Sun H."/>
            <person name="Tunlid A."/>
            <person name="Henrissat B."/>
            <person name="Grigoriev I.V."/>
            <person name="Hibbett D.S."/>
            <person name="Martin F."/>
            <person name="Nordberg H.P."/>
            <person name="Cantor M.N."/>
            <person name="Hua S.X."/>
        </authorList>
    </citation>
    <scope>NUCLEOTIDE SEQUENCE [LARGE SCALE GENOMIC DNA]</scope>
    <source>
        <strain evidence="1 2">F 1598</strain>
    </source>
</reference>
<dbReference type="Proteomes" id="UP000054166">
    <property type="component" value="Unassembled WGS sequence"/>
</dbReference>
<evidence type="ECO:0000313" key="1">
    <source>
        <dbReference type="EMBL" id="KIM83365.1"/>
    </source>
</evidence>
<organism evidence="1 2">
    <name type="scientific">Piloderma croceum (strain F 1598)</name>
    <dbReference type="NCBI Taxonomy" id="765440"/>
    <lineage>
        <taxon>Eukaryota</taxon>
        <taxon>Fungi</taxon>
        <taxon>Dikarya</taxon>
        <taxon>Basidiomycota</taxon>
        <taxon>Agaricomycotina</taxon>
        <taxon>Agaricomycetes</taxon>
        <taxon>Agaricomycetidae</taxon>
        <taxon>Atheliales</taxon>
        <taxon>Atheliaceae</taxon>
        <taxon>Piloderma</taxon>
    </lineage>
</organism>
<dbReference type="EMBL" id="KN832991">
    <property type="protein sequence ID" value="KIM83365.1"/>
    <property type="molecule type" value="Genomic_DNA"/>
</dbReference>
<dbReference type="AlphaFoldDB" id="A0A0C3FG34"/>
<protein>
    <submittedName>
        <fullName evidence="1">Uncharacterized protein</fullName>
    </submittedName>
</protein>
<sequence length="147" mass="16341">MNQSNNMIKTDSEMCVDPDECSYPKHVGAHAARHNSREGPENSDIDISGVTLENVESILHASFEQNAAVLACLAVRYIHKGIEGFKSSDAYLARHNCDECNLVLKGIPNGSLIKFVADISAMTNAELNDNRWYRYDRNCQSKAHLSL</sequence>
<gene>
    <name evidence="1" type="ORF">PILCRDRAFT_819601</name>
</gene>
<reference evidence="2" key="2">
    <citation type="submission" date="2015-01" db="EMBL/GenBank/DDBJ databases">
        <title>Evolutionary Origins and Diversification of the Mycorrhizal Mutualists.</title>
        <authorList>
            <consortium name="DOE Joint Genome Institute"/>
            <consortium name="Mycorrhizal Genomics Consortium"/>
            <person name="Kohler A."/>
            <person name="Kuo A."/>
            <person name="Nagy L.G."/>
            <person name="Floudas D."/>
            <person name="Copeland A."/>
            <person name="Barry K.W."/>
            <person name="Cichocki N."/>
            <person name="Veneault-Fourrey C."/>
            <person name="LaButti K."/>
            <person name="Lindquist E.A."/>
            <person name="Lipzen A."/>
            <person name="Lundell T."/>
            <person name="Morin E."/>
            <person name="Murat C."/>
            <person name="Riley R."/>
            <person name="Ohm R."/>
            <person name="Sun H."/>
            <person name="Tunlid A."/>
            <person name="Henrissat B."/>
            <person name="Grigoriev I.V."/>
            <person name="Hibbett D.S."/>
            <person name="Martin F."/>
        </authorList>
    </citation>
    <scope>NUCLEOTIDE SEQUENCE [LARGE SCALE GENOMIC DNA]</scope>
    <source>
        <strain evidence="2">F 1598</strain>
    </source>
</reference>
<accession>A0A0C3FG34</accession>
<evidence type="ECO:0000313" key="2">
    <source>
        <dbReference type="Proteomes" id="UP000054166"/>
    </source>
</evidence>
<keyword evidence="2" id="KW-1185">Reference proteome</keyword>
<name>A0A0C3FG34_PILCF</name>